<evidence type="ECO:0000313" key="2">
    <source>
        <dbReference type="EMBL" id="CAF3518697.1"/>
    </source>
</evidence>
<dbReference type="EMBL" id="CAJOAX010000135">
    <property type="protein sequence ID" value="CAF3518697.1"/>
    <property type="molecule type" value="Genomic_DNA"/>
</dbReference>
<dbReference type="EMBL" id="CAJNOO010000031">
    <property type="protein sequence ID" value="CAF0756366.1"/>
    <property type="molecule type" value="Genomic_DNA"/>
</dbReference>
<proteinExistence type="predicted"/>
<evidence type="ECO:0000313" key="3">
    <source>
        <dbReference type="Proteomes" id="UP000663882"/>
    </source>
</evidence>
<name>A0A813PV17_9BILA</name>
<comment type="caution">
    <text evidence="1">The sequence shown here is derived from an EMBL/GenBank/DDBJ whole genome shotgun (WGS) entry which is preliminary data.</text>
</comment>
<dbReference type="Proteomes" id="UP000663823">
    <property type="component" value="Unassembled WGS sequence"/>
</dbReference>
<gene>
    <name evidence="2" type="ORF">OTI717_LOCUS2680</name>
    <name evidence="1" type="ORF">RFH988_LOCUS1588</name>
</gene>
<protein>
    <submittedName>
        <fullName evidence="1">Uncharacterized protein</fullName>
    </submittedName>
</protein>
<dbReference type="Proteomes" id="UP000663882">
    <property type="component" value="Unassembled WGS sequence"/>
</dbReference>
<evidence type="ECO:0000313" key="1">
    <source>
        <dbReference type="EMBL" id="CAF0756366.1"/>
    </source>
</evidence>
<dbReference type="AlphaFoldDB" id="A0A813PV17"/>
<dbReference type="OrthoDB" id="9971762at2759"/>
<reference evidence="1" key="1">
    <citation type="submission" date="2021-02" db="EMBL/GenBank/DDBJ databases">
        <authorList>
            <person name="Nowell W R."/>
        </authorList>
    </citation>
    <scope>NUCLEOTIDE SEQUENCE</scope>
</reference>
<organism evidence="1 3">
    <name type="scientific">Rotaria sordida</name>
    <dbReference type="NCBI Taxonomy" id="392033"/>
    <lineage>
        <taxon>Eukaryota</taxon>
        <taxon>Metazoa</taxon>
        <taxon>Spiralia</taxon>
        <taxon>Gnathifera</taxon>
        <taxon>Rotifera</taxon>
        <taxon>Eurotatoria</taxon>
        <taxon>Bdelloidea</taxon>
        <taxon>Philodinida</taxon>
        <taxon>Philodinidae</taxon>
        <taxon>Rotaria</taxon>
    </lineage>
</organism>
<sequence>MSARYNLNTDHWSKMRMNIIKNTINTEQRGRVCSWQKHQKLAVQHELEAAIRGARSLPQNEVGKVHNFQDILTIELDGYVPGTAYFRRRIDQNIEPLNDQMKKIIQYRDPLLTGSQYTLMTLPTDPQSDQTRSRVPVLQCRGKI</sequence>
<accession>A0A813PV17</accession>